<name>A0A3A1VI34_9BACL</name>
<dbReference type="EMBL" id="QXQA01000001">
    <property type="protein sequence ID" value="RIX60157.1"/>
    <property type="molecule type" value="Genomic_DNA"/>
</dbReference>
<protein>
    <submittedName>
        <fullName evidence="1">Uncharacterized protein</fullName>
    </submittedName>
</protein>
<gene>
    <name evidence="1" type="ORF">D3P08_00810</name>
</gene>
<evidence type="ECO:0000313" key="1">
    <source>
        <dbReference type="EMBL" id="RIX60157.1"/>
    </source>
</evidence>
<dbReference type="Proteomes" id="UP000266482">
    <property type="component" value="Unassembled WGS sequence"/>
</dbReference>
<reference evidence="1 2" key="1">
    <citation type="submission" date="2018-09" db="EMBL/GenBank/DDBJ databases">
        <title>Paenibacillus aracenensis nov. sp. isolated from a cave in southern Spain.</title>
        <authorList>
            <person name="Jurado V."/>
            <person name="Gutierrez-Patricio S."/>
            <person name="Gonzalez-Pimentel J.L."/>
            <person name="Miller A.Z."/>
            <person name="Laiz L."/>
            <person name="Saiz-Jimenez C."/>
        </authorList>
    </citation>
    <scope>NUCLEOTIDE SEQUENCE [LARGE SCALE GENOMIC DNA]</scope>
    <source>
        <strain evidence="1 2">DSM 22867</strain>
    </source>
</reference>
<keyword evidence="2" id="KW-1185">Reference proteome</keyword>
<accession>A0A3A1VI34</accession>
<sequence length="198" mass="22679">MKLELEAIVKELDSRETLSALLPKQIWSASLEARIDALEWNGRDDETAVIALMAGLHLRNDSLDASHSYAQQIEHDATGAYWHGIMHRMEGDFFNSKYWFRQAGRHPAMERTRLLVADWLDREPETELSGLDSYAQGILASFRSESGWDPSRFVDLIVWQEKQGAAGTARPLLEKIQRIEIQTLFAYTLEKAQPYLTE</sequence>
<organism evidence="1 2">
    <name type="scientific">Paenibacillus nanensis</name>
    <dbReference type="NCBI Taxonomy" id="393251"/>
    <lineage>
        <taxon>Bacteria</taxon>
        <taxon>Bacillati</taxon>
        <taxon>Bacillota</taxon>
        <taxon>Bacilli</taxon>
        <taxon>Bacillales</taxon>
        <taxon>Paenibacillaceae</taxon>
        <taxon>Paenibacillus</taxon>
    </lineage>
</organism>
<evidence type="ECO:0000313" key="2">
    <source>
        <dbReference type="Proteomes" id="UP000266482"/>
    </source>
</evidence>
<dbReference type="RefSeq" id="WP_119597532.1">
    <property type="nucleotide sequence ID" value="NZ_QXQA01000001.1"/>
</dbReference>
<comment type="caution">
    <text evidence="1">The sequence shown here is derived from an EMBL/GenBank/DDBJ whole genome shotgun (WGS) entry which is preliminary data.</text>
</comment>
<proteinExistence type="predicted"/>
<dbReference type="AlphaFoldDB" id="A0A3A1VI34"/>
<dbReference type="OrthoDB" id="370799at2"/>